<reference evidence="2 3" key="1">
    <citation type="submission" date="2015-01" db="EMBL/GenBank/DDBJ databases">
        <title>Genome sequence of the anaerobic bacterium Geobacter soli GSS01, a dissimilatory Fe(III) reducer from soil.</title>
        <authorList>
            <person name="Yang G."/>
            <person name="Zhou S."/>
        </authorList>
    </citation>
    <scope>NUCLEOTIDE SEQUENCE [LARGE SCALE GENOMIC DNA]</scope>
    <source>
        <strain evidence="2 3">GSS01</strain>
    </source>
</reference>
<evidence type="ECO:0000256" key="1">
    <source>
        <dbReference type="SAM" id="Phobius"/>
    </source>
</evidence>
<dbReference type="EMBL" id="JXBL01000001">
    <property type="protein sequence ID" value="KIE43103.1"/>
    <property type="molecule type" value="Genomic_DNA"/>
</dbReference>
<name>A0A0C1TUM0_9BACT</name>
<evidence type="ECO:0000313" key="3">
    <source>
        <dbReference type="Proteomes" id="UP000031433"/>
    </source>
</evidence>
<evidence type="ECO:0000313" key="2">
    <source>
        <dbReference type="EMBL" id="KIE43103.1"/>
    </source>
</evidence>
<dbReference type="RefSeq" id="WP_039646270.1">
    <property type="nucleotide sequence ID" value="NZ_JXBL01000001.1"/>
</dbReference>
<keyword evidence="3" id="KW-1185">Reference proteome</keyword>
<accession>A0A0C1TUM0</accession>
<keyword evidence="1" id="KW-1133">Transmembrane helix</keyword>
<comment type="caution">
    <text evidence="2">The sequence shown here is derived from an EMBL/GenBank/DDBJ whole genome shotgun (WGS) entry which is preliminary data.</text>
</comment>
<gene>
    <name evidence="2" type="ORF">SE37_10895</name>
</gene>
<sequence length="65" mass="6736">MPTVIIGAVALFAAGVLFSLPCGHHVYGLGGIFLGALLACATILTESRALSDSWSRFRTRGSGEV</sequence>
<organism evidence="2 3">
    <name type="scientific">Geobacter soli</name>
    <dbReference type="NCBI Taxonomy" id="1510391"/>
    <lineage>
        <taxon>Bacteria</taxon>
        <taxon>Pseudomonadati</taxon>
        <taxon>Thermodesulfobacteriota</taxon>
        <taxon>Desulfuromonadia</taxon>
        <taxon>Geobacterales</taxon>
        <taxon>Geobacteraceae</taxon>
        <taxon>Geobacter</taxon>
    </lineage>
</organism>
<protein>
    <submittedName>
        <fullName evidence="2">Uncharacterized protein</fullName>
    </submittedName>
</protein>
<feature type="transmembrane region" description="Helical" evidence="1">
    <location>
        <begin position="29"/>
        <end position="50"/>
    </location>
</feature>
<keyword evidence="1" id="KW-0472">Membrane</keyword>
<dbReference type="Proteomes" id="UP000031433">
    <property type="component" value="Unassembled WGS sequence"/>
</dbReference>
<proteinExistence type="predicted"/>
<keyword evidence="1" id="KW-0812">Transmembrane</keyword>
<dbReference type="AlphaFoldDB" id="A0A0C1TUM0"/>